<accession>A0AAV1SAH2</accession>
<dbReference type="EMBL" id="CAWUPB010001173">
    <property type="protein sequence ID" value="CAK7346879.1"/>
    <property type="molecule type" value="Genomic_DNA"/>
</dbReference>
<evidence type="ECO:0000313" key="2">
    <source>
        <dbReference type="EMBL" id="CAK7346879.1"/>
    </source>
</evidence>
<comment type="caution">
    <text evidence="2">The sequence shown here is derived from an EMBL/GenBank/DDBJ whole genome shotgun (WGS) entry which is preliminary data.</text>
</comment>
<evidence type="ECO:0000256" key="1">
    <source>
        <dbReference type="SAM" id="MobiDB-lite"/>
    </source>
</evidence>
<feature type="region of interest" description="Disordered" evidence="1">
    <location>
        <begin position="1"/>
        <end position="21"/>
    </location>
</feature>
<gene>
    <name evidence="2" type="ORF">DCAF_LOCUS19558</name>
</gene>
<reference evidence="2 3" key="1">
    <citation type="submission" date="2024-01" db="EMBL/GenBank/DDBJ databases">
        <authorList>
            <person name="Waweru B."/>
        </authorList>
    </citation>
    <scope>NUCLEOTIDE SEQUENCE [LARGE SCALE GENOMIC DNA]</scope>
</reference>
<keyword evidence="3" id="KW-1185">Reference proteome</keyword>
<evidence type="ECO:0000313" key="3">
    <source>
        <dbReference type="Proteomes" id="UP001314170"/>
    </source>
</evidence>
<dbReference type="AlphaFoldDB" id="A0AAV1SAH2"/>
<proteinExistence type="predicted"/>
<feature type="region of interest" description="Disordered" evidence="1">
    <location>
        <begin position="34"/>
        <end position="53"/>
    </location>
</feature>
<protein>
    <submittedName>
        <fullName evidence="2">Uncharacterized protein</fullName>
    </submittedName>
</protein>
<name>A0AAV1SAH2_9ROSI</name>
<organism evidence="2 3">
    <name type="scientific">Dovyalis caffra</name>
    <dbReference type="NCBI Taxonomy" id="77055"/>
    <lineage>
        <taxon>Eukaryota</taxon>
        <taxon>Viridiplantae</taxon>
        <taxon>Streptophyta</taxon>
        <taxon>Embryophyta</taxon>
        <taxon>Tracheophyta</taxon>
        <taxon>Spermatophyta</taxon>
        <taxon>Magnoliopsida</taxon>
        <taxon>eudicotyledons</taxon>
        <taxon>Gunneridae</taxon>
        <taxon>Pentapetalae</taxon>
        <taxon>rosids</taxon>
        <taxon>fabids</taxon>
        <taxon>Malpighiales</taxon>
        <taxon>Salicaceae</taxon>
        <taxon>Flacourtieae</taxon>
        <taxon>Dovyalis</taxon>
    </lineage>
</organism>
<sequence>MNSVSSAIPVHFNSENVDPTTVQKMYYEDLRRESDELLNRKTSDDQDNKGYRA</sequence>
<dbReference type="Proteomes" id="UP001314170">
    <property type="component" value="Unassembled WGS sequence"/>
</dbReference>